<organism evidence="1 2">
    <name type="scientific">Paraburkholderia xenovorans (strain LB400)</name>
    <dbReference type="NCBI Taxonomy" id="266265"/>
    <lineage>
        <taxon>Bacteria</taxon>
        <taxon>Pseudomonadati</taxon>
        <taxon>Pseudomonadota</taxon>
        <taxon>Betaproteobacteria</taxon>
        <taxon>Burkholderiales</taxon>
        <taxon>Burkholderiaceae</taxon>
        <taxon>Paraburkholderia</taxon>
    </lineage>
</organism>
<evidence type="ECO:0000313" key="1">
    <source>
        <dbReference type="EMBL" id="ABE36964.1"/>
    </source>
</evidence>
<keyword evidence="2" id="KW-1185">Reference proteome</keyword>
<dbReference type="KEGG" id="bxe:Bxe_C1097"/>
<name>Q13G25_PARXL</name>
<proteinExistence type="predicted"/>
<dbReference type="Proteomes" id="UP000001817">
    <property type="component" value="Chromosome 3"/>
</dbReference>
<dbReference type="EMBL" id="CP000272">
    <property type="protein sequence ID" value="ABE36964.1"/>
    <property type="molecule type" value="Genomic_DNA"/>
</dbReference>
<reference evidence="1 2" key="1">
    <citation type="journal article" date="2006" name="Proc. Natl. Acad. Sci. U.S.A.">
        <title>Burkholderia xenovorans LB400 harbors a multi-replicon, 9.73-Mbp genome shaped for versatility.</title>
        <authorList>
            <person name="Chain P.S."/>
            <person name="Denef V.J."/>
            <person name="Konstantinidis K.T."/>
            <person name="Vergez L.M."/>
            <person name="Agullo L."/>
            <person name="Reyes V.L."/>
            <person name="Hauser L."/>
            <person name="Cordova M."/>
            <person name="Gomez L."/>
            <person name="Gonzalez M."/>
            <person name="Land M."/>
            <person name="Lao V."/>
            <person name="Larimer F."/>
            <person name="LiPuma J.J."/>
            <person name="Mahenthiralingam E."/>
            <person name="Malfatti S.A."/>
            <person name="Marx C.J."/>
            <person name="Parnell J.J."/>
            <person name="Ramette A."/>
            <person name="Richardson P."/>
            <person name="Seeger M."/>
            <person name="Smith D."/>
            <person name="Spilker T."/>
            <person name="Sul W.J."/>
            <person name="Tsoi T.V."/>
            <person name="Ulrich L.E."/>
            <person name="Zhulin I.B."/>
            <person name="Tiedje J.M."/>
        </authorList>
    </citation>
    <scope>NUCLEOTIDE SEQUENCE [LARGE SCALE GENOMIC DNA]</scope>
    <source>
        <strain evidence="1 2">LB400</strain>
    </source>
</reference>
<sequence length="93" mass="10778">MTDERVAVDQTEQFHTLFSEVLPHRLERLPERLLAFWPLQAIPEGAVMLVGRRRKLPGTSAGTRYVGLVVQVVVEFPYRVVCIRPVRHLMHFN</sequence>
<dbReference type="AlphaFoldDB" id="Q13G25"/>
<evidence type="ECO:0000313" key="2">
    <source>
        <dbReference type="Proteomes" id="UP000001817"/>
    </source>
</evidence>
<protein>
    <submittedName>
        <fullName evidence="1">Uncharacterized protein</fullName>
    </submittedName>
</protein>
<gene>
    <name evidence="1" type="ORF">Bxe_C1097</name>
</gene>
<accession>Q13G25</accession>